<evidence type="ECO:0000313" key="8">
    <source>
        <dbReference type="Proteomes" id="UP000249645"/>
    </source>
</evidence>
<gene>
    <name evidence="7" type="ORF">DI598_01950</name>
</gene>
<reference evidence="7 8" key="1">
    <citation type="submission" date="2017-11" db="EMBL/GenBank/DDBJ databases">
        <title>Infants hospitalized years apart are colonized by the same room-sourced microbial strains.</title>
        <authorList>
            <person name="Brooks B."/>
            <person name="Olm M.R."/>
            <person name="Firek B.A."/>
            <person name="Baker R."/>
            <person name="Thomas B.C."/>
            <person name="Morowitz M.J."/>
            <person name="Banfield J.F."/>
        </authorList>
    </citation>
    <scope>NUCLEOTIDE SEQUENCE [LARGE SCALE GENOMIC DNA]</scope>
    <source>
        <strain evidence="7">S2_009_000_R2_76</strain>
    </source>
</reference>
<feature type="transmembrane region" description="Helical" evidence="6">
    <location>
        <begin position="423"/>
        <end position="442"/>
    </location>
</feature>
<dbReference type="InterPro" id="IPR002293">
    <property type="entry name" value="AA/rel_permease1"/>
</dbReference>
<feature type="transmembrane region" description="Helical" evidence="6">
    <location>
        <begin position="21"/>
        <end position="41"/>
    </location>
</feature>
<keyword evidence="5 6" id="KW-0472">Membrane</keyword>
<organism evidence="7 8">
    <name type="scientific">Pseudopedobacter saltans</name>
    <dbReference type="NCBI Taxonomy" id="151895"/>
    <lineage>
        <taxon>Bacteria</taxon>
        <taxon>Pseudomonadati</taxon>
        <taxon>Bacteroidota</taxon>
        <taxon>Sphingobacteriia</taxon>
        <taxon>Sphingobacteriales</taxon>
        <taxon>Sphingobacteriaceae</taxon>
        <taxon>Pseudopedobacter</taxon>
    </lineage>
</organism>
<dbReference type="InterPro" id="IPR050367">
    <property type="entry name" value="APC_superfamily"/>
</dbReference>
<feature type="transmembrane region" description="Helical" evidence="6">
    <location>
        <begin position="92"/>
        <end position="120"/>
    </location>
</feature>
<feature type="transmembrane region" description="Helical" evidence="6">
    <location>
        <begin position="126"/>
        <end position="147"/>
    </location>
</feature>
<sequence>MQDEKIGLKRVLGLRQATVLNMIDMVGIGPFAALPIILLGFPGRFSVIPWIIGAIISLADGMIWAELGSAWPEAGGSFIFLQKLYKGKTGRIMAFLYSMQTSLHLPLVVTSAALGLVNYLKYVVPMGYWETKLVMVAIVAIVIGLLYRKISSVGKIGMAMSVVMVFMLLWTIGTGAFAYDSHLMDSNSANMPHFDSWFKIAFWMMVGQYTSKTVYAFLGYYNVCHIGGEIKNPHQNIPRSILLSIGIIAVLYIAMQWFVAGAVPVSEIKDGNAPLLSIFFEKVYGKNVAYIVTGILVIVACSSLFALMLGYSRIIYAAAKEGLHFKLFAHLHPTKDFPDYVLLVFGSIAIIFCMCFEQTSTVFSFIVVTRIFIQFIPQAIGVILLRIKKRTSELHFKMPAFPILAIFSILVWVLLFVSSGWKYGKFGIGVIIFGLIFYKLLIKSNNRKEN</sequence>
<feature type="transmembrane region" description="Helical" evidence="6">
    <location>
        <begin position="47"/>
        <end position="71"/>
    </location>
</feature>
<dbReference type="Pfam" id="PF13520">
    <property type="entry name" value="AA_permease_2"/>
    <property type="match status" value="1"/>
</dbReference>
<dbReference type="AlphaFoldDB" id="A0A2W5H1M1"/>
<dbReference type="GO" id="GO:0022857">
    <property type="term" value="F:transmembrane transporter activity"/>
    <property type="evidence" value="ECO:0007669"/>
    <property type="project" value="InterPro"/>
</dbReference>
<keyword evidence="3 6" id="KW-0812">Transmembrane</keyword>
<feature type="transmembrane region" description="Helical" evidence="6">
    <location>
        <begin position="241"/>
        <end position="259"/>
    </location>
</feature>
<evidence type="ECO:0000313" key="7">
    <source>
        <dbReference type="EMBL" id="PZP51926.1"/>
    </source>
</evidence>
<feature type="transmembrane region" description="Helical" evidence="6">
    <location>
        <begin position="399"/>
        <end position="417"/>
    </location>
</feature>
<evidence type="ECO:0000256" key="4">
    <source>
        <dbReference type="ARBA" id="ARBA00022989"/>
    </source>
</evidence>
<feature type="transmembrane region" description="Helical" evidence="6">
    <location>
        <begin position="159"/>
        <end position="180"/>
    </location>
</feature>
<dbReference type="PANTHER" id="PTHR42770:SF7">
    <property type="entry name" value="MEMBRANE PROTEIN"/>
    <property type="match status" value="1"/>
</dbReference>
<dbReference type="EMBL" id="QFOI01000017">
    <property type="protein sequence ID" value="PZP51926.1"/>
    <property type="molecule type" value="Genomic_DNA"/>
</dbReference>
<keyword evidence="2" id="KW-1003">Cell membrane</keyword>
<dbReference type="GO" id="GO:0005886">
    <property type="term" value="C:plasma membrane"/>
    <property type="evidence" value="ECO:0007669"/>
    <property type="project" value="UniProtKB-SubCell"/>
</dbReference>
<evidence type="ECO:0000256" key="3">
    <source>
        <dbReference type="ARBA" id="ARBA00022692"/>
    </source>
</evidence>
<name>A0A2W5H1M1_9SPHI</name>
<evidence type="ECO:0000256" key="5">
    <source>
        <dbReference type="ARBA" id="ARBA00023136"/>
    </source>
</evidence>
<evidence type="ECO:0000256" key="1">
    <source>
        <dbReference type="ARBA" id="ARBA00004651"/>
    </source>
</evidence>
<feature type="transmembrane region" description="Helical" evidence="6">
    <location>
        <begin position="365"/>
        <end position="387"/>
    </location>
</feature>
<accession>A0A2W5H1M1</accession>
<feature type="transmembrane region" description="Helical" evidence="6">
    <location>
        <begin position="288"/>
        <end position="319"/>
    </location>
</feature>
<feature type="transmembrane region" description="Helical" evidence="6">
    <location>
        <begin position="340"/>
        <end position="359"/>
    </location>
</feature>
<protein>
    <submittedName>
        <fullName evidence="7">Amino acid permease</fullName>
    </submittedName>
</protein>
<dbReference type="Gene3D" id="1.20.1740.10">
    <property type="entry name" value="Amino acid/polyamine transporter I"/>
    <property type="match status" value="1"/>
</dbReference>
<proteinExistence type="predicted"/>
<dbReference type="Proteomes" id="UP000249645">
    <property type="component" value="Unassembled WGS sequence"/>
</dbReference>
<comment type="subcellular location">
    <subcellularLocation>
        <location evidence="1">Cell membrane</location>
        <topology evidence="1">Multi-pass membrane protein</topology>
    </subcellularLocation>
</comment>
<evidence type="ECO:0000256" key="6">
    <source>
        <dbReference type="SAM" id="Phobius"/>
    </source>
</evidence>
<evidence type="ECO:0000256" key="2">
    <source>
        <dbReference type="ARBA" id="ARBA00022475"/>
    </source>
</evidence>
<dbReference type="PIRSF" id="PIRSF006060">
    <property type="entry name" value="AA_transporter"/>
    <property type="match status" value="1"/>
</dbReference>
<feature type="transmembrane region" description="Helical" evidence="6">
    <location>
        <begin position="200"/>
        <end position="221"/>
    </location>
</feature>
<keyword evidence="4 6" id="KW-1133">Transmembrane helix</keyword>
<dbReference type="PANTHER" id="PTHR42770">
    <property type="entry name" value="AMINO ACID TRANSPORTER-RELATED"/>
    <property type="match status" value="1"/>
</dbReference>
<comment type="caution">
    <text evidence="7">The sequence shown here is derived from an EMBL/GenBank/DDBJ whole genome shotgun (WGS) entry which is preliminary data.</text>
</comment>